<dbReference type="InterPro" id="IPR000276">
    <property type="entry name" value="GPCR_Rhodpsn"/>
</dbReference>
<keyword evidence="4 10" id="KW-1133">Transmembrane helix</keyword>
<dbReference type="GO" id="GO:0016907">
    <property type="term" value="F:G protein-coupled acetylcholine receptor activity"/>
    <property type="evidence" value="ECO:0007669"/>
    <property type="project" value="TreeGrafter"/>
</dbReference>
<keyword evidence="6 10" id="KW-0472">Membrane</keyword>
<dbReference type="Gene3D" id="1.20.1070.10">
    <property type="entry name" value="Rhodopsin 7-helix transmembrane proteins"/>
    <property type="match status" value="1"/>
</dbReference>
<feature type="transmembrane region" description="Helical" evidence="10">
    <location>
        <begin position="68"/>
        <end position="86"/>
    </location>
</feature>
<feature type="transmembrane region" description="Helical" evidence="10">
    <location>
        <begin position="191"/>
        <end position="212"/>
    </location>
</feature>
<dbReference type="SUPFAM" id="SSF81321">
    <property type="entry name" value="Family A G protein-coupled receptor-like"/>
    <property type="match status" value="1"/>
</dbReference>
<evidence type="ECO:0000256" key="5">
    <source>
        <dbReference type="ARBA" id="ARBA00023040"/>
    </source>
</evidence>
<sequence length="214" mass="24525">MSSIEAEFINTFGMITILTDYDTEAQTNINLTQVIIPSIVIFLEVSSNFLIVLDFALEKRLRVYTNYYVVNMAIADSLVGLVAMGFHLGQSLMNFRWPFGHISCSIIMSITHTLLHVSVVMIAVISIDRCYEVYYPLLHLRQRRNMNAIRRNILVWVVCFIFWGSFIGVWRQMDEARHLTVVCGPLYNRNVVGTLVVASVYYWIPATITGVINF</sequence>
<evidence type="ECO:0000256" key="9">
    <source>
        <dbReference type="RuleBase" id="RU000688"/>
    </source>
</evidence>
<keyword evidence="13" id="KW-1185">Reference proteome</keyword>
<evidence type="ECO:0000313" key="13">
    <source>
        <dbReference type="Proteomes" id="UP001152320"/>
    </source>
</evidence>
<protein>
    <submittedName>
        <fullName evidence="12">Octopamine receptor beta-3R</fullName>
    </submittedName>
</protein>
<comment type="similarity">
    <text evidence="9">Belongs to the G-protein coupled receptor 1 family.</text>
</comment>
<evidence type="ECO:0000259" key="11">
    <source>
        <dbReference type="PROSITE" id="PS50262"/>
    </source>
</evidence>
<evidence type="ECO:0000256" key="8">
    <source>
        <dbReference type="ARBA" id="ARBA00023224"/>
    </source>
</evidence>
<feature type="transmembrane region" description="Helical" evidence="10">
    <location>
        <begin position="34"/>
        <end position="56"/>
    </location>
</feature>
<evidence type="ECO:0000256" key="6">
    <source>
        <dbReference type="ARBA" id="ARBA00023136"/>
    </source>
</evidence>
<evidence type="ECO:0000256" key="10">
    <source>
        <dbReference type="SAM" id="Phobius"/>
    </source>
</evidence>
<dbReference type="OrthoDB" id="10071887at2759"/>
<dbReference type="GO" id="GO:0005886">
    <property type="term" value="C:plasma membrane"/>
    <property type="evidence" value="ECO:0007669"/>
    <property type="project" value="UniProtKB-SubCell"/>
</dbReference>
<keyword evidence="3 9" id="KW-0812">Transmembrane</keyword>
<keyword evidence="8 9" id="KW-0807">Transducer</keyword>
<keyword evidence="5 9" id="KW-0297">G-protein coupled receptor</keyword>
<dbReference type="PROSITE" id="PS00237">
    <property type="entry name" value="G_PROTEIN_RECEP_F1_1"/>
    <property type="match status" value="1"/>
</dbReference>
<feature type="transmembrane region" description="Helical" evidence="10">
    <location>
        <begin position="152"/>
        <end position="171"/>
    </location>
</feature>
<comment type="subcellular location">
    <subcellularLocation>
        <location evidence="1">Cell membrane</location>
        <topology evidence="1">Multi-pass membrane protein</topology>
    </subcellularLocation>
</comment>
<comment type="caution">
    <text evidence="12">The sequence shown here is derived from an EMBL/GenBank/DDBJ whole genome shotgun (WGS) entry which is preliminary data.</text>
</comment>
<dbReference type="GO" id="GO:0030425">
    <property type="term" value="C:dendrite"/>
    <property type="evidence" value="ECO:0007669"/>
    <property type="project" value="TreeGrafter"/>
</dbReference>
<accession>A0A9Q1H1F1</accession>
<dbReference type="GO" id="GO:0004993">
    <property type="term" value="F:G protein-coupled serotonin receptor activity"/>
    <property type="evidence" value="ECO:0007669"/>
    <property type="project" value="TreeGrafter"/>
</dbReference>
<keyword evidence="7 9" id="KW-0675">Receptor</keyword>
<reference evidence="12" key="1">
    <citation type="submission" date="2021-10" db="EMBL/GenBank/DDBJ databases">
        <title>Tropical sea cucumber genome reveals ecological adaptation and Cuvierian tubules defense mechanism.</title>
        <authorList>
            <person name="Chen T."/>
        </authorList>
    </citation>
    <scope>NUCLEOTIDE SEQUENCE</scope>
    <source>
        <strain evidence="12">Nanhai2018</strain>
        <tissue evidence="12">Muscle</tissue>
    </source>
</reference>
<evidence type="ECO:0000256" key="7">
    <source>
        <dbReference type="ARBA" id="ARBA00023170"/>
    </source>
</evidence>
<evidence type="ECO:0000313" key="12">
    <source>
        <dbReference type="EMBL" id="KAJ8029638.1"/>
    </source>
</evidence>
<dbReference type="PANTHER" id="PTHR24247:SF265">
    <property type="entry name" value="MUSCARINIC ACETYLCHOLINE RECEPTOR DM1"/>
    <property type="match status" value="1"/>
</dbReference>
<feature type="transmembrane region" description="Helical" evidence="10">
    <location>
        <begin position="106"/>
        <end position="131"/>
    </location>
</feature>
<evidence type="ECO:0000256" key="1">
    <source>
        <dbReference type="ARBA" id="ARBA00004651"/>
    </source>
</evidence>
<dbReference type="InterPro" id="IPR017452">
    <property type="entry name" value="GPCR_Rhodpsn_7TM"/>
</dbReference>
<name>A0A9Q1H1F1_HOLLE</name>
<dbReference type="GO" id="GO:0007197">
    <property type="term" value="P:adenylate cyclase-inhibiting G protein-coupled acetylcholine receptor signaling pathway"/>
    <property type="evidence" value="ECO:0007669"/>
    <property type="project" value="TreeGrafter"/>
</dbReference>
<evidence type="ECO:0000256" key="2">
    <source>
        <dbReference type="ARBA" id="ARBA00022475"/>
    </source>
</evidence>
<keyword evidence="2" id="KW-1003">Cell membrane</keyword>
<dbReference type="PRINTS" id="PR00237">
    <property type="entry name" value="GPCRRHODOPSN"/>
</dbReference>
<dbReference type="GO" id="GO:0045202">
    <property type="term" value="C:synapse"/>
    <property type="evidence" value="ECO:0007669"/>
    <property type="project" value="TreeGrafter"/>
</dbReference>
<proteinExistence type="inferred from homology"/>
<dbReference type="EMBL" id="JAIZAY010000014">
    <property type="protein sequence ID" value="KAJ8029638.1"/>
    <property type="molecule type" value="Genomic_DNA"/>
</dbReference>
<feature type="domain" description="G-protein coupled receptors family 1 profile" evidence="11">
    <location>
        <begin position="47"/>
        <end position="214"/>
    </location>
</feature>
<dbReference type="AlphaFoldDB" id="A0A9Q1H1F1"/>
<dbReference type="Proteomes" id="UP001152320">
    <property type="component" value="Chromosome 14"/>
</dbReference>
<dbReference type="PANTHER" id="PTHR24247">
    <property type="entry name" value="5-HYDROXYTRYPTAMINE RECEPTOR"/>
    <property type="match status" value="1"/>
</dbReference>
<dbReference type="PROSITE" id="PS50262">
    <property type="entry name" value="G_PROTEIN_RECEP_F1_2"/>
    <property type="match status" value="1"/>
</dbReference>
<evidence type="ECO:0000256" key="4">
    <source>
        <dbReference type="ARBA" id="ARBA00022989"/>
    </source>
</evidence>
<dbReference type="GO" id="GO:0007187">
    <property type="term" value="P:G protein-coupled receptor signaling pathway, coupled to cyclic nucleotide second messenger"/>
    <property type="evidence" value="ECO:0007669"/>
    <property type="project" value="TreeGrafter"/>
</dbReference>
<dbReference type="Pfam" id="PF00001">
    <property type="entry name" value="7tm_1"/>
    <property type="match status" value="1"/>
</dbReference>
<evidence type="ECO:0000256" key="3">
    <source>
        <dbReference type="ARBA" id="ARBA00022692"/>
    </source>
</evidence>
<gene>
    <name evidence="12" type="ORF">HOLleu_29083</name>
</gene>
<organism evidence="12 13">
    <name type="scientific">Holothuria leucospilota</name>
    <name type="common">Black long sea cucumber</name>
    <name type="synonym">Mertensiothuria leucospilota</name>
    <dbReference type="NCBI Taxonomy" id="206669"/>
    <lineage>
        <taxon>Eukaryota</taxon>
        <taxon>Metazoa</taxon>
        <taxon>Echinodermata</taxon>
        <taxon>Eleutherozoa</taxon>
        <taxon>Echinozoa</taxon>
        <taxon>Holothuroidea</taxon>
        <taxon>Aspidochirotacea</taxon>
        <taxon>Aspidochirotida</taxon>
        <taxon>Holothuriidae</taxon>
        <taxon>Holothuria</taxon>
    </lineage>
</organism>